<dbReference type="EMBL" id="KN837198">
    <property type="protein sequence ID" value="KIJ34561.1"/>
    <property type="molecule type" value="Genomic_DNA"/>
</dbReference>
<feature type="transmembrane region" description="Helical" evidence="8">
    <location>
        <begin position="109"/>
        <end position="128"/>
    </location>
</feature>
<dbReference type="Pfam" id="PF13246">
    <property type="entry name" value="Cation_ATPase"/>
    <property type="match status" value="1"/>
</dbReference>
<dbReference type="InterPro" id="IPR018303">
    <property type="entry name" value="ATPase_P-typ_P_site"/>
</dbReference>
<feature type="domain" description="Cation-transporting P-type ATPase N-terminal" evidence="9">
    <location>
        <begin position="34"/>
        <end position="108"/>
    </location>
</feature>
<dbReference type="PRINTS" id="PR00119">
    <property type="entry name" value="CATATPASE"/>
</dbReference>
<dbReference type="InterPro" id="IPR023299">
    <property type="entry name" value="ATPase_P-typ_cyto_dom_N"/>
</dbReference>
<reference evidence="10 11" key="1">
    <citation type="submission" date="2014-06" db="EMBL/GenBank/DDBJ databases">
        <title>Evolutionary Origins and Diversification of the Mycorrhizal Mutualists.</title>
        <authorList>
            <consortium name="DOE Joint Genome Institute"/>
            <consortium name="Mycorrhizal Genomics Consortium"/>
            <person name="Kohler A."/>
            <person name="Kuo A."/>
            <person name="Nagy L.G."/>
            <person name="Floudas D."/>
            <person name="Copeland A."/>
            <person name="Barry K.W."/>
            <person name="Cichocki N."/>
            <person name="Veneault-Fourrey C."/>
            <person name="LaButti K."/>
            <person name="Lindquist E.A."/>
            <person name="Lipzen A."/>
            <person name="Lundell T."/>
            <person name="Morin E."/>
            <person name="Murat C."/>
            <person name="Riley R."/>
            <person name="Ohm R."/>
            <person name="Sun H."/>
            <person name="Tunlid A."/>
            <person name="Henrissat B."/>
            <person name="Grigoriev I.V."/>
            <person name="Hibbett D.S."/>
            <person name="Martin F."/>
        </authorList>
    </citation>
    <scope>NUCLEOTIDE SEQUENCE [LARGE SCALE GENOMIC DNA]</scope>
    <source>
        <strain evidence="10 11">SS14</strain>
    </source>
</reference>
<dbReference type="SFLD" id="SFLDF00027">
    <property type="entry name" value="p-type_atpase"/>
    <property type="match status" value="1"/>
</dbReference>
<dbReference type="InterPro" id="IPR001757">
    <property type="entry name" value="P_typ_ATPase"/>
</dbReference>
<dbReference type="Proteomes" id="UP000054279">
    <property type="component" value="Unassembled WGS sequence"/>
</dbReference>
<dbReference type="SUPFAM" id="SSF81653">
    <property type="entry name" value="Calcium ATPase, transduction domain A"/>
    <property type="match status" value="1"/>
</dbReference>
<evidence type="ECO:0000256" key="4">
    <source>
        <dbReference type="ARBA" id="ARBA00022840"/>
    </source>
</evidence>
<dbReference type="Gene3D" id="2.70.150.10">
    <property type="entry name" value="Calcium-transporting ATPase, cytoplasmic transduction domain A"/>
    <property type="match status" value="1"/>
</dbReference>
<evidence type="ECO:0000256" key="3">
    <source>
        <dbReference type="ARBA" id="ARBA00022741"/>
    </source>
</evidence>
<dbReference type="GO" id="GO:0030001">
    <property type="term" value="P:metal ion transport"/>
    <property type="evidence" value="ECO:0007669"/>
    <property type="project" value="UniProtKB-ARBA"/>
</dbReference>
<feature type="transmembrane region" description="Helical" evidence="8">
    <location>
        <begin position="83"/>
        <end position="103"/>
    </location>
</feature>
<dbReference type="HOGENOM" id="CLU_002360_3_0_1"/>
<dbReference type="SUPFAM" id="SSF56784">
    <property type="entry name" value="HAD-like"/>
    <property type="match status" value="1"/>
</dbReference>
<dbReference type="InterPro" id="IPR006068">
    <property type="entry name" value="ATPase_P-typ_cation-transptr_C"/>
</dbReference>
<feature type="transmembrane region" description="Helical" evidence="8">
    <location>
        <begin position="772"/>
        <end position="794"/>
    </location>
</feature>
<gene>
    <name evidence="10" type="ORF">M422DRAFT_61400</name>
</gene>
<dbReference type="InterPro" id="IPR059000">
    <property type="entry name" value="ATPase_P-type_domA"/>
</dbReference>
<organism evidence="10 11">
    <name type="scientific">Sphaerobolus stellatus (strain SS14)</name>
    <dbReference type="NCBI Taxonomy" id="990650"/>
    <lineage>
        <taxon>Eukaryota</taxon>
        <taxon>Fungi</taxon>
        <taxon>Dikarya</taxon>
        <taxon>Basidiomycota</taxon>
        <taxon>Agaricomycotina</taxon>
        <taxon>Agaricomycetes</taxon>
        <taxon>Phallomycetidae</taxon>
        <taxon>Geastrales</taxon>
        <taxon>Sphaerobolaceae</taxon>
        <taxon>Sphaerobolus</taxon>
    </lineage>
</organism>
<feature type="transmembrane region" description="Helical" evidence="8">
    <location>
        <begin position="855"/>
        <end position="877"/>
    </location>
</feature>
<evidence type="ECO:0000256" key="5">
    <source>
        <dbReference type="ARBA" id="ARBA00022989"/>
    </source>
</evidence>
<dbReference type="GO" id="GO:0016887">
    <property type="term" value="F:ATP hydrolysis activity"/>
    <property type="evidence" value="ECO:0007669"/>
    <property type="project" value="InterPro"/>
</dbReference>
<evidence type="ECO:0000256" key="2">
    <source>
        <dbReference type="ARBA" id="ARBA00022692"/>
    </source>
</evidence>
<dbReference type="PROSITE" id="PS00154">
    <property type="entry name" value="ATPASE_E1_E2"/>
    <property type="match status" value="1"/>
</dbReference>
<dbReference type="Pfam" id="PF00690">
    <property type="entry name" value="Cation_ATPase_N"/>
    <property type="match status" value="1"/>
</dbReference>
<dbReference type="FunFam" id="1.20.1110.10:FF:000015">
    <property type="entry name" value="Sodium ion P-type ATPase"/>
    <property type="match status" value="1"/>
</dbReference>
<evidence type="ECO:0000313" key="10">
    <source>
        <dbReference type="EMBL" id="KIJ34561.1"/>
    </source>
</evidence>
<keyword evidence="7" id="KW-0175">Coiled coil</keyword>
<keyword evidence="3" id="KW-0547">Nucleotide-binding</keyword>
<evidence type="ECO:0000256" key="1">
    <source>
        <dbReference type="ARBA" id="ARBA00004141"/>
    </source>
</evidence>
<dbReference type="InterPro" id="IPR044492">
    <property type="entry name" value="P_typ_ATPase_HD_dom"/>
</dbReference>
<feature type="transmembrane region" description="Helical" evidence="8">
    <location>
        <begin position="289"/>
        <end position="313"/>
    </location>
</feature>
<evidence type="ECO:0000256" key="6">
    <source>
        <dbReference type="ARBA" id="ARBA00023136"/>
    </source>
</evidence>
<dbReference type="OrthoDB" id="3352408at2759"/>
<evidence type="ECO:0000256" key="8">
    <source>
        <dbReference type="SAM" id="Phobius"/>
    </source>
</evidence>
<proteinExistence type="predicted"/>
<keyword evidence="2 8" id="KW-0812">Transmembrane</keyword>
<dbReference type="SMART" id="SM00831">
    <property type="entry name" value="Cation_ATPase_N"/>
    <property type="match status" value="1"/>
</dbReference>
<dbReference type="SUPFAM" id="SSF81665">
    <property type="entry name" value="Calcium ATPase, transmembrane domain M"/>
    <property type="match status" value="1"/>
</dbReference>
<feature type="transmembrane region" description="Helical" evidence="8">
    <location>
        <begin position="973"/>
        <end position="994"/>
    </location>
</feature>
<dbReference type="InterPro" id="IPR023298">
    <property type="entry name" value="ATPase_P-typ_TM_dom_sf"/>
</dbReference>
<evidence type="ECO:0000259" key="9">
    <source>
        <dbReference type="SMART" id="SM00831"/>
    </source>
</evidence>
<dbReference type="GO" id="GO:0016020">
    <property type="term" value="C:membrane"/>
    <property type="evidence" value="ECO:0007669"/>
    <property type="project" value="UniProtKB-SubCell"/>
</dbReference>
<sequence>MKRSSRPTGVQIDARVDTLSVLPANPDFLSVAETAHIQTRIQVLRDLGSSQDNGLTNNEASRRLTAYGENVLIGTAKVSAWNVLFGQLANALTLVLIAALALSFGVKDFIEGAVTAAVIVLNTTVGFFQEYKAEKTMDSLRQLSSPTAFVIRDGESIAIPAKDVVHGDIILIKAGDVVPSDLRLLSVSNFEVSEQLLTGESVPVVKTIEAFKSEDEGIPIGDRTNLCYSSTVVTKGRGIGITIGTGMNTQIGRIAKSLNSSKKGSSGDKETQGRPKRALEKILTWMGHLYAIATAIAIIPESLIAVLTLTMAVGTKRMASEHVMVRKLDALENLGGVTDICSDKTGTLTLGKCKCSALAGDSNGAVELTAITGHNALEPIGDVTKPDGSKLDVNTLPEGLAQAVRCAALCNVASIHKNLRGEWKSTGDPTEVALQVFATKVNLGRPTLTTSAETDDNNGFRAMDDVIEESENDNDDEKKEKKFFSRNEVSSAPTKGFEFKAEFHFSSEVKMMTTVYLNREQDNNVISLTKGAAERIIKLSTTYIPSPETAPGIIAPLTNEIREAFLDKAEKLASQGLRVIGMAQKKLESFKDDIIREDVEEALTFLALAGIFDPPRPETLGAVRACKQAGIVVHMLTGDHLTTAKAIAEAVEILPEDAPASAVMSAPDFDKLTDKEIDELPELPLVLARCAPETKVRMVHAGARRGRHMAMTGDGVNDSPALKLAPVGIAIGMAGSDVAKDASDLVLTDDNFDSIRVAVSEGRRLFMNIQRFILHLLTTNVAEVLVLVVGLCFIDKGKDSVFPLSPIAVLWVNMLTSSPPAFGLGMELASPDLMLKPPYPVKDGVFSWSIIFDNIFYGIVMGATCLLNFVIVVYGRYDGNLAMNCNHEYSIPCHKVYRARSTTFATLIFEILLYAFELKSLDRSMFSLTPGRPFYKDLWANKVLFWSVVGGMISVVLPIYIPGLNTRVFYQSAIGWEWGLVIGMSLVFVAWCELWKFMRRPIYRQYYLVAIVSISFQADVLLLA</sequence>
<dbReference type="Pfam" id="PF00689">
    <property type="entry name" value="Cation_ATPase_C"/>
    <property type="match status" value="1"/>
</dbReference>
<dbReference type="PANTHER" id="PTHR42861">
    <property type="entry name" value="CALCIUM-TRANSPORTING ATPASE"/>
    <property type="match status" value="1"/>
</dbReference>
<keyword evidence="6 8" id="KW-0472">Membrane</keyword>
<dbReference type="Pfam" id="PF00122">
    <property type="entry name" value="E1-E2_ATPase"/>
    <property type="match status" value="1"/>
</dbReference>
<protein>
    <submittedName>
        <fullName evidence="10">Unplaced genomic scaffold SPHSTscaffold_123, whole genome shotgun sequence</fullName>
    </submittedName>
</protein>
<dbReference type="Gene3D" id="1.20.1110.10">
    <property type="entry name" value="Calcium-transporting ATPase, transmembrane domain"/>
    <property type="match status" value="2"/>
</dbReference>
<dbReference type="NCBIfam" id="TIGR01494">
    <property type="entry name" value="ATPase_P-type"/>
    <property type="match status" value="2"/>
</dbReference>
<dbReference type="SFLD" id="SFLDS00003">
    <property type="entry name" value="Haloacid_Dehalogenase"/>
    <property type="match status" value="1"/>
</dbReference>
<dbReference type="AlphaFoldDB" id="A0A0C9VB82"/>
<feature type="transmembrane region" description="Helical" evidence="8">
    <location>
        <begin position="943"/>
        <end position="961"/>
    </location>
</feature>
<feature type="coiled-coil region" evidence="7">
    <location>
        <begin position="460"/>
        <end position="487"/>
    </location>
</feature>
<dbReference type="InterPro" id="IPR008250">
    <property type="entry name" value="ATPase_P-typ_transduc_dom_A_sf"/>
</dbReference>
<evidence type="ECO:0000256" key="7">
    <source>
        <dbReference type="SAM" id="Coils"/>
    </source>
</evidence>
<dbReference type="Gene3D" id="3.40.1110.10">
    <property type="entry name" value="Calcium-transporting ATPase, cytoplasmic domain N"/>
    <property type="match status" value="1"/>
</dbReference>
<accession>A0A0C9VB82</accession>
<dbReference type="PRINTS" id="PR00120">
    <property type="entry name" value="HATPASE"/>
</dbReference>
<name>A0A0C9VB82_SPHS4</name>
<dbReference type="SUPFAM" id="SSF81660">
    <property type="entry name" value="Metal cation-transporting ATPase, ATP-binding domain N"/>
    <property type="match status" value="1"/>
</dbReference>
<keyword evidence="11" id="KW-1185">Reference proteome</keyword>
<keyword evidence="5 8" id="KW-1133">Transmembrane helix</keyword>
<dbReference type="FunFam" id="3.40.50.1000:FF:000193">
    <property type="entry name" value="Plasma membrane calcium-transporting ATPase 2"/>
    <property type="match status" value="1"/>
</dbReference>
<dbReference type="InterPro" id="IPR004014">
    <property type="entry name" value="ATPase_P-typ_cation-transptr_N"/>
</dbReference>
<dbReference type="SFLD" id="SFLDG00002">
    <property type="entry name" value="C1.7:_P-type_atpase_like"/>
    <property type="match status" value="1"/>
</dbReference>
<evidence type="ECO:0000313" key="11">
    <source>
        <dbReference type="Proteomes" id="UP000054279"/>
    </source>
</evidence>
<dbReference type="InterPro" id="IPR036412">
    <property type="entry name" value="HAD-like_sf"/>
</dbReference>
<keyword evidence="4" id="KW-0067">ATP-binding</keyword>
<comment type="subcellular location">
    <subcellularLocation>
        <location evidence="1">Membrane</location>
        <topology evidence="1">Multi-pass membrane protein</topology>
    </subcellularLocation>
</comment>
<dbReference type="GO" id="GO:0005524">
    <property type="term" value="F:ATP binding"/>
    <property type="evidence" value="ECO:0007669"/>
    <property type="project" value="UniProtKB-KW"/>
</dbReference>